<gene>
    <name evidence="1" type="ORF">AW11_03408</name>
</gene>
<proteinExistence type="predicted"/>
<protein>
    <submittedName>
        <fullName evidence="1">Uncharacterized protein</fullName>
    </submittedName>
</protein>
<reference evidence="1" key="1">
    <citation type="submission" date="2014-02" db="EMBL/GenBank/DDBJ databases">
        <title>Expanding our view of genomic diversity in Candidatus Accumulibacter clades.</title>
        <authorList>
            <person name="Skennerton C.T."/>
            <person name="Barr J.J."/>
            <person name="Slater F.R."/>
            <person name="Bond P.L."/>
            <person name="Tyson G.W."/>
        </authorList>
    </citation>
    <scope>NUCLEOTIDE SEQUENCE [LARGE SCALE GENOMIC DNA]</scope>
</reference>
<dbReference type="EMBL" id="JEMY01000052">
    <property type="protein sequence ID" value="EXI85656.1"/>
    <property type="molecule type" value="Genomic_DNA"/>
</dbReference>
<keyword evidence="2" id="KW-1185">Reference proteome</keyword>
<dbReference type="AlphaFoldDB" id="A0A011PDI5"/>
<organism evidence="1 2">
    <name type="scientific">Accumulibacter regalis</name>
    <dbReference type="NCBI Taxonomy" id="522306"/>
    <lineage>
        <taxon>Bacteria</taxon>
        <taxon>Pseudomonadati</taxon>
        <taxon>Pseudomonadota</taxon>
        <taxon>Betaproteobacteria</taxon>
        <taxon>Candidatus Accumulibacter</taxon>
    </lineage>
</organism>
<comment type="caution">
    <text evidence="1">The sequence shown here is derived from an EMBL/GenBank/DDBJ whole genome shotgun (WGS) entry which is preliminary data.</text>
</comment>
<dbReference type="PATRIC" id="fig|1454004.3.peg.3510"/>
<dbReference type="Proteomes" id="UP000022141">
    <property type="component" value="Unassembled WGS sequence"/>
</dbReference>
<evidence type="ECO:0000313" key="1">
    <source>
        <dbReference type="EMBL" id="EXI85656.1"/>
    </source>
</evidence>
<name>A0A011PDI5_ACCRE</name>
<sequence length="81" mass="8568">MSKQPPPSTPQINRLRAAAALIPIIESGLADSRLSVERAALMASFCEWTVEGPFDDPSVAKLAESVDGGLKRIKMALSSTA</sequence>
<dbReference type="STRING" id="1454004.AW11_03408"/>
<accession>A0A011PDI5</accession>
<evidence type="ECO:0000313" key="2">
    <source>
        <dbReference type="Proteomes" id="UP000022141"/>
    </source>
</evidence>